<protein>
    <submittedName>
        <fullName evidence="5">Uncharacterized protein</fullName>
    </submittedName>
</protein>
<dbReference type="GO" id="GO:0003676">
    <property type="term" value="F:nucleic acid binding"/>
    <property type="evidence" value="ECO:0007669"/>
    <property type="project" value="InterPro"/>
</dbReference>
<feature type="compositionally biased region" description="Pro residues" evidence="4">
    <location>
        <begin position="268"/>
        <end position="282"/>
    </location>
</feature>
<keyword evidence="6" id="KW-1185">Reference proteome</keyword>
<gene>
    <name evidence="5" type="ORF">TSOC_000763</name>
</gene>
<dbReference type="InterPro" id="IPR038538">
    <property type="entry name" value="MTERF_sf"/>
</dbReference>
<feature type="compositionally biased region" description="Low complexity" evidence="4">
    <location>
        <begin position="123"/>
        <end position="135"/>
    </location>
</feature>
<dbReference type="InterPro" id="IPR003690">
    <property type="entry name" value="MTERF"/>
</dbReference>
<keyword evidence="2" id="KW-0806">Transcription termination</keyword>
<dbReference type="AlphaFoldDB" id="A0A2J8AIC8"/>
<comment type="similarity">
    <text evidence="1">Belongs to the mTERF family.</text>
</comment>
<keyword evidence="2" id="KW-0805">Transcription regulation</keyword>
<comment type="caution">
    <text evidence="5">The sequence shown here is derived from an EMBL/GenBank/DDBJ whole genome shotgun (WGS) entry which is preliminary data.</text>
</comment>
<feature type="region of interest" description="Disordered" evidence="4">
    <location>
        <begin position="96"/>
        <end position="135"/>
    </location>
</feature>
<dbReference type="OrthoDB" id="549005at2759"/>
<keyword evidence="3" id="KW-0809">Transit peptide</keyword>
<dbReference type="GO" id="GO:0006353">
    <property type="term" value="P:DNA-templated transcription termination"/>
    <property type="evidence" value="ECO:0007669"/>
    <property type="project" value="UniProtKB-KW"/>
</dbReference>
<dbReference type="PANTHER" id="PTHR13068:SF219">
    <property type="entry name" value="MITOCHONDRIAL TRANSCRIPTION TERMINATION FACTOR FAMILY PROTEIN"/>
    <property type="match status" value="1"/>
</dbReference>
<dbReference type="EMBL" id="PGGS01000011">
    <property type="protein sequence ID" value="PNH12268.1"/>
    <property type="molecule type" value="Genomic_DNA"/>
</dbReference>
<accession>A0A2J8AIC8</accession>
<dbReference type="Gene3D" id="1.25.70.10">
    <property type="entry name" value="Transcription termination factor 3, mitochondrial"/>
    <property type="match status" value="1"/>
</dbReference>
<evidence type="ECO:0000256" key="4">
    <source>
        <dbReference type="SAM" id="MobiDB-lite"/>
    </source>
</evidence>
<evidence type="ECO:0000256" key="1">
    <source>
        <dbReference type="ARBA" id="ARBA00007692"/>
    </source>
</evidence>
<feature type="non-terminal residue" evidence="5">
    <location>
        <position position="663"/>
    </location>
</feature>
<evidence type="ECO:0000256" key="3">
    <source>
        <dbReference type="ARBA" id="ARBA00022946"/>
    </source>
</evidence>
<organism evidence="5 6">
    <name type="scientific">Tetrabaena socialis</name>
    <dbReference type="NCBI Taxonomy" id="47790"/>
    <lineage>
        <taxon>Eukaryota</taxon>
        <taxon>Viridiplantae</taxon>
        <taxon>Chlorophyta</taxon>
        <taxon>core chlorophytes</taxon>
        <taxon>Chlorophyceae</taxon>
        <taxon>CS clade</taxon>
        <taxon>Chlamydomonadales</taxon>
        <taxon>Tetrabaenaceae</taxon>
        <taxon>Tetrabaena</taxon>
    </lineage>
</organism>
<evidence type="ECO:0000313" key="5">
    <source>
        <dbReference type="EMBL" id="PNH12268.1"/>
    </source>
</evidence>
<feature type="region of interest" description="Disordered" evidence="4">
    <location>
        <begin position="481"/>
        <end position="519"/>
    </location>
</feature>
<sequence>AWDTAALGVALGVAPPAARALARALAECEQLPRGLTMQELTKRCGILQLELGLDSQQVARMVWLQPMLLACPIASIRARSGLLAAGLSSPAPVGADRAGAAREGVGTRLPAPSVDGGDGRRVSAGTSGSAASDGAAMSAGAPLSTALALIARQPELLTVPLQPLCDRCHELAALLEVTPYDACTALTRLTPPELEQVLRAPPQVVSGAWWRLAGAIASIDYAGPLGAPSAPARNPYQRGASGGGGADGADGLGAAAAPYSGVDGAAADPPPPVRRPRLPPPPADGSVQRMVLLCPQLLLLPAGWVRASALHLRALLGLPPGRLRRLLARSPRLLLLPRRHREEALSALAEELRLPGGRPDAARLVAQQPNLLKWTPQGLQEKTAAMTAALGLSPSGVARLARNQPSLLAMSAGALAAKLARLQEVLRLGCVKEARALVLRQPGLLSMGSEAAEGKLLGLARAMGLGDGRAVAAELAARREMTGSRAGGSGGSSSSSSSSNLSGGGSGSNGGSSGRSRSTDSALAEARRLVVAEPTLLTMDVKALPRRVAALAEALGPCTLLQARAAALACPGLLVQQRPALQHRLQEMAWCLEAPMPGVQALVREAPEVFFVAVGALRAAAAAAVAAGAGEGLWGRQRAAAVLEQWAREPGQLWALLEGVERG</sequence>
<keyword evidence="2" id="KW-0804">Transcription</keyword>
<evidence type="ECO:0000313" key="6">
    <source>
        <dbReference type="Proteomes" id="UP000236333"/>
    </source>
</evidence>
<evidence type="ECO:0000256" key="2">
    <source>
        <dbReference type="ARBA" id="ARBA00022472"/>
    </source>
</evidence>
<name>A0A2J8AIC8_9CHLO</name>
<feature type="region of interest" description="Disordered" evidence="4">
    <location>
        <begin position="259"/>
        <end position="282"/>
    </location>
</feature>
<feature type="compositionally biased region" description="Low complexity" evidence="4">
    <location>
        <begin position="492"/>
        <end position="501"/>
    </location>
</feature>
<dbReference type="Proteomes" id="UP000236333">
    <property type="component" value="Unassembled WGS sequence"/>
</dbReference>
<reference evidence="5 6" key="1">
    <citation type="journal article" date="2017" name="Mol. Biol. Evol.">
        <title>The 4-celled Tetrabaena socialis nuclear genome reveals the essential components for genetic control of cell number at the origin of multicellularity in the volvocine lineage.</title>
        <authorList>
            <person name="Featherston J."/>
            <person name="Arakaki Y."/>
            <person name="Hanschen E.R."/>
            <person name="Ferris P.J."/>
            <person name="Michod R.E."/>
            <person name="Olson B.J.S.C."/>
            <person name="Nozaki H."/>
            <person name="Durand P.M."/>
        </authorList>
    </citation>
    <scope>NUCLEOTIDE SEQUENCE [LARGE SCALE GENOMIC DNA]</scope>
    <source>
        <strain evidence="5 6">NIES-571</strain>
    </source>
</reference>
<feature type="compositionally biased region" description="Gly residues" evidence="4">
    <location>
        <begin position="502"/>
        <end position="513"/>
    </location>
</feature>
<proteinExistence type="inferred from homology"/>
<feature type="non-terminal residue" evidence="5">
    <location>
        <position position="1"/>
    </location>
</feature>
<dbReference type="PANTHER" id="PTHR13068">
    <property type="entry name" value="CGI-12 PROTEIN-RELATED"/>
    <property type="match status" value="1"/>
</dbReference>